<organism evidence="1 2">
    <name type="scientific">Peronosclerospora sorghi</name>
    <dbReference type="NCBI Taxonomy" id="230839"/>
    <lineage>
        <taxon>Eukaryota</taxon>
        <taxon>Sar</taxon>
        <taxon>Stramenopiles</taxon>
        <taxon>Oomycota</taxon>
        <taxon>Peronosporomycetes</taxon>
        <taxon>Peronosporales</taxon>
        <taxon>Peronosporaceae</taxon>
        <taxon>Peronosclerospora</taxon>
    </lineage>
</organism>
<dbReference type="Proteomes" id="UP001163321">
    <property type="component" value="Chromosome 12"/>
</dbReference>
<gene>
    <name evidence="1" type="ORF">PsorP6_012055</name>
</gene>
<dbReference type="EMBL" id="CM047591">
    <property type="protein sequence ID" value="KAI9918924.1"/>
    <property type="molecule type" value="Genomic_DNA"/>
</dbReference>
<name>A0ACC0WJB2_9STRA</name>
<proteinExistence type="predicted"/>
<evidence type="ECO:0000313" key="1">
    <source>
        <dbReference type="EMBL" id="KAI9918924.1"/>
    </source>
</evidence>
<evidence type="ECO:0000313" key="2">
    <source>
        <dbReference type="Proteomes" id="UP001163321"/>
    </source>
</evidence>
<keyword evidence="2" id="KW-1185">Reference proteome</keyword>
<comment type="caution">
    <text evidence="1">The sequence shown here is derived from an EMBL/GenBank/DDBJ whole genome shotgun (WGS) entry which is preliminary data.</text>
</comment>
<accession>A0ACC0WJB2</accession>
<reference evidence="1 2" key="1">
    <citation type="journal article" date="2022" name="bioRxiv">
        <title>The genome of the oomycete Peronosclerospora sorghi, a cosmopolitan pathogen of maize and sorghum, is inflated with dispersed pseudogenes.</title>
        <authorList>
            <person name="Fletcher K."/>
            <person name="Martin F."/>
            <person name="Isakeit T."/>
            <person name="Cavanaugh K."/>
            <person name="Magill C."/>
            <person name="Michelmore R."/>
        </authorList>
    </citation>
    <scope>NUCLEOTIDE SEQUENCE [LARGE SCALE GENOMIC DNA]</scope>
    <source>
        <strain evidence="1">P6</strain>
    </source>
</reference>
<protein>
    <submittedName>
        <fullName evidence="1">Uncharacterized protein</fullName>
    </submittedName>
</protein>
<sequence>MAELPAVTLLRGLVGSLELKIPWNRLQSDSVVATVDDVYLLLRMEEDVDAVVQQMDEFTLKKKLLEELYAQAKTQGEDKMESDQDGFAARLFNKIIDKWSYGEAIYSLDSSNCLFFFSN</sequence>